<keyword evidence="3" id="KW-1185">Reference proteome</keyword>
<dbReference type="Proteomes" id="UP001341281">
    <property type="component" value="Chromosome 09"/>
</dbReference>
<evidence type="ECO:0000313" key="2">
    <source>
        <dbReference type="EMBL" id="WVZ94866.1"/>
    </source>
</evidence>
<feature type="compositionally biased region" description="Low complexity" evidence="1">
    <location>
        <begin position="57"/>
        <end position="68"/>
    </location>
</feature>
<accession>A0AAQ3XCN1</accession>
<dbReference type="EMBL" id="CP144753">
    <property type="protein sequence ID" value="WVZ94866.1"/>
    <property type="molecule type" value="Genomic_DNA"/>
</dbReference>
<feature type="compositionally biased region" description="Pro residues" evidence="1">
    <location>
        <begin position="40"/>
        <end position="51"/>
    </location>
</feature>
<organism evidence="2 3">
    <name type="scientific">Paspalum notatum var. saurae</name>
    <dbReference type="NCBI Taxonomy" id="547442"/>
    <lineage>
        <taxon>Eukaryota</taxon>
        <taxon>Viridiplantae</taxon>
        <taxon>Streptophyta</taxon>
        <taxon>Embryophyta</taxon>
        <taxon>Tracheophyta</taxon>
        <taxon>Spermatophyta</taxon>
        <taxon>Magnoliopsida</taxon>
        <taxon>Liliopsida</taxon>
        <taxon>Poales</taxon>
        <taxon>Poaceae</taxon>
        <taxon>PACMAD clade</taxon>
        <taxon>Panicoideae</taxon>
        <taxon>Andropogonodae</taxon>
        <taxon>Paspaleae</taxon>
        <taxon>Paspalinae</taxon>
        <taxon>Paspalum</taxon>
    </lineage>
</organism>
<sequence>PIKHNRLPREIFPRLPTSPSTLWQASAPQCRPPRAGCPLPAAPPRPGPPTASPTEQSAPRPRSSSAPFPHSPARPYPRSPKFPWLTKSAPATHFWAVSSSPFGVLHSWLFVVPTSRAHCLPAPHLGGPTFTLSGGWRPAASFFVQLPRLGISVAAGGWASGCHLLRQGFIGDTWILRRP</sequence>
<evidence type="ECO:0000313" key="3">
    <source>
        <dbReference type="Proteomes" id="UP001341281"/>
    </source>
</evidence>
<dbReference type="AlphaFoldDB" id="A0AAQ3XCN1"/>
<name>A0AAQ3XCN1_PASNO</name>
<feature type="non-terminal residue" evidence="2">
    <location>
        <position position="179"/>
    </location>
</feature>
<reference evidence="2 3" key="1">
    <citation type="submission" date="2024-02" db="EMBL/GenBank/DDBJ databases">
        <title>High-quality chromosome-scale genome assembly of Pensacola bahiagrass (Paspalum notatum Flugge var. saurae).</title>
        <authorList>
            <person name="Vega J.M."/>
            <person name="Podio M."/>
            <person name="Orjuela J."/>
            <person name="Siena L.A."/>
            <person name="Pessino S.C."/>
            <person name="Combes M.C."/>
            <person name="Mariac C."/>
            <person name="Albertini E."/>
            <person name="Pupilli F."/>
            <person name="Ortiz J.P.A."/>
            <person name="Leblanc O."/>
        </authorList>
    </citation>
    <scope>NUCLEOTIDE SEQUENCE [LARGE SCALE GENOMIC DNA]</scope>
    <source>
        <strain evidence="2">R1</strain>
        <tissue evidence="2">Leaf</tissue>
    </source>
</reference>
<proteinExistence type="predicted"/>
<feature type="compositionally biased region" description="Polar residues" evidence="1">
    <location>
        <begin position="17"/>
        <end position="27"/>
    </location>
</feature>
<feature type="region of interest" description="Disordered" evidence="1">
    <location>
        <begin position="1"/>
        <end position="74"/>
    </location>
</feature>
<gene>
    <name evidence="2" type="ORF">U9M48_040703</name>
</gene>
<protein>
    <submittedName>
        <fullName evidence="2">Uncharacterized protein</fullName>
    </submittedName>
</protein>
<evidence type="ECO:0000256" key="1">
    <source>
        <dbReference type="SAM" id="MobiDB-lite"/>
    </source>
</evidence>